<protein>
    <submittedName>
        <fullName evidence="2">Uncharacterized protein</fullName>
    </submittedName>
</protein>
<dbReference type="RefSeq" id="WP_077813519.1">
    <property type="nucleotide sequence ID" value="NZ_CP014692.1"/>
</dbReference>
<feature type="compositionally biased region" description="Polar residues" evidence="1">
    <location>
        <begin position="38"/>
        <end position="48"/>
    </location>
</feature>
<accession>A0A1U9KI27</accession>
<evidence type="ECO:0000313" key="2">
    <source>
        <dbReference type="EMBL" id="AQS85464.1"/>
    </source>
</evidence>
<reference evidence="2 3" key="1">
    <citation type="submission" date="2016-03" db="EMBL/GenBank/DDBJ databases">
        <title>Acetic acid bacteria sequencing.</title>
        <authorList>
            <person name="Brandt J."/>
            <person name="Jakob F."/>
            <person name="Vogel R.F."/>
        </authorList>
    </citation>
    <scope>NUCLEOTIDE SEQUENCE [LARGE SCALE GENOMIC DNA]</scope>
    <source>
        <strain evidence="2 3">TMW2.1153</strain>
    </source>
</reference>
<feature type="region of interest" description="Disordered" evidence="1">
    <location>
        <begin position="38"/>
        <end position="131"/>
    </location>
</feature>
<name>A0A1U9KI27_ACEAC</name>
<feature type="compositionally biased region" description="Polar residues" evidence="1">
    <location>
        <begin position="65"/>
        <end position="82"/>
    </location>
</feature>
<dbReference type="AlphaFoldDB" id="A0A1U9KI27"/>
<dbReference type="Proteomes" id="UP000188937">
    <property type="component" value="Chromosome"/>
</dbReference>
<evidence type="ECO:0000313" key="3">
    <source>
        <dbReference type="Proteomes" id="UP000188937"/>
    </source>
</evidence>
<evidence type="ECO:0000256" key="1">
    <source>
        <dbReference type="SAM" id="MobiDB-lite"/>
    </source>
</evidence>
<proteinExistence type="predicted"/>
<keyword evidence="3" id="KW-1185">Reference proteome</keyword>
<dbReference type="EMBL" id="CP014692">
    <property type="protein sequence ID" value="AQS85464.1"/>
    <property type="molecule type" value="Genomic_DNA"/>
</dbReference>
<dbReference type="KEGG" id="aace:A0U92_12490"/>
<organism evidence="2 3">
    <name type="scientific">Acetobacter aceti</name>
    <dbReference type="NCBI Taxonomy" id="435"/>
    <lineage>
        <taxon>Bacteria</taxon>
        <taxon>Pseudomonadati</taxon>
        <taxon>Pseudomonadota</taxon>
        <taxon>Alphaproteobacteria</taxon>
        <taxon>Acetobacterales</taxon>
        <taxon>Acetobacteraceae</taxon>
        <taxon>Acetobacter</taxon>
        <taxon>Acetobacter subgen. Acetobacter</taxon>
    </lineage>
</organism>
<gene>
    <name evidence="2" type="ORF">A0U92_12490</name>
</gene>
<dbReference type="OrthoDB" id="9950955at2"/>
<sequence>MADERILKKGYSGLLFSGFILILGVMFHSDVANAQSRYNGRAASTASRTAGYRQSGPSARAISRGSVQTMPSASLEKSSTRSSRPERIGGPYQSLLTPHTAPDAPVLPHNAKAVEPQRYKSEHVSTSAARR</sequence>